<accession>A0A8H3BCM1</accession>
<proteinExistence type="predicted"/>
<organism evidence="1 2">
    <name type="scientific">Rhizoctonia solani</name>
    <dbReference type="NCBI Taxonomy" id="456999"/>
    <lineage>
        <taxon>Eukaryota</taxon>
        <taxon>Fungi</taxon>
        <taxon>Dikarya</taxon>
        <taxon>Basidiomycota</taxon>
        <taxon>Agaricomycotina</taxon>
        <taxon>Agaricomycetes</taxon>
        <taxon>Cantharellales</taxon>
        <taxon>Ceratobasidiaceae</taxon>
        <taxon>Rhizoctonia</taxon>
    </lineage>
</organism>
<comment type="caution">
    <text evidence="1">The sequence shown here is derived from an EMBL/GenBank/DDBJ whole genome shotgun (WGS) entry which is preliminary data.</text>
</comment>
<dbReference type="AlphaFoldDB" id="A0A8H3BCM1"/>
<evidence type="ECO:0000313" key="2">
    <source>
        <dbReference type="Proteomes" id="UP000663853"/>
    </source>
</evidence>
<name>A0A8H3BCM1_9AGAM</name>
<dbReference type="EMBL" id="CAJMXA010001151">
    <property type="protein sequence ID" value="CAE6452577.1"/>
    <property type="molecule type" value="Genomic_DNA"/>
</dbReference>
<gene>
    <name evidence="1" type="ORF">RDB_LOCUS51994</name>
</gene>
<dbReference type="Proteomes" id="UP000663853">
    <property type="component" value="Unassembled WGS sequence"/>
</dbReference>
<reference evidence="1" key="1">
    <citation type="submission" date="2021-01" db="EMBL/GenBank/DDBJ databases">
        <authorList>
            <person name="Kaushik A."/>
        </authorList>
    </citation>
    <scope>NUCLEOTIDE SEQUENCE</scope>
    <source>
        <strain evidence="1">AG6-10EEA</strain>
    </source>
</reference>
<protein>
    <submittedName>
        <fullName evidence="1">Uncharacterized protein</fullName>
    </submittedName>
</protein>
<sequence length="234" mass="26175">MDILPQSETDSDAVSVKLELQGLQALHEISQLAIETHTPVKLEVKEVISMHTLHAALGLAFHPETIRHLGNPPVMSGCIRLMRSILDQKGGESPFDSEYGYSCFQLLVTTLDICLLERWDRLDGVLATNNNVSNFATHTTVGNATASEVINQFRIWKDGRDCDRILGWSTLTSRWKTPLLLGSEVSIVPELLWNGRKQFLRALVKDGPAACGLSGLFFLLWRYVARERSFDNPD</sequence>
<evidence type="ECO:0000313" key="1">
    <source>
        <dbReference type="EMBL" id="CAE6452577.1"/>
    </source>
</evidence>